<dbReference type="InterPro" id="IPR029058">
    <property type="entry name" value="AB_hydrolase_fold"/>
</dbReference>
<evidence type="ECO:0000313" key="7">
    <source>
        <dbReference type="EMBL" id="CAD7284095.1"/>
    </source>
</evidence>
<gene>
    <name evidence="7" type="ORF">NMOB1V02_LOCUS11703</name>
</gene>
<dbReference type="InterPro" id="IPR002018">
    <property type="entry name" value="CarbesteraseB"/>
</dbReference>
<dbReference type="InterPro" id="IPR050309">
    <property type="entry name" value="Type-B_Carboxylest/Lipase"/>
</dbReference>
<dbReference type="GO" id="GO:0052689">
    <property type="term" value="F:carboxylic ester hydrolase activity"/>
    <property type="evidence" value="ECO:0007669"/>
    <property type="project" value="UniProtKB-KW"/>
</dbReference>
<keyword evidence="4" id="KW-0325">Glycoprotein</keyword>
<comment type="similarity">
    <text evidence="1 5">Belongs to the type-B carboxylesterase/lipase family.</text>
</comment>
<proteinExistence type="inferred from homology"/>
<name>A0A7R9BZK8_9CRUS</name>
<dbReference type="Pfam" id="PF00135">
    <property type="entry name" value="COesterase"/>
    <property type="match status" value="1"/>
</dbReference>
<dbReference type="Gene3D" id="3.40.50.1820">
    <property type="entry name" value="alpha/beta hydrolase"/>
    <property type="match status" value="1"/>
</dbReference>
<dbReference type="OrthoDB" id="6846267at2759"/>
<dbReference type="AlphaFoldDB" id="A0A7R9BZK8"/>
<dbReference type="PROSITE" id="PS00941">
    <property type="entry name" value="CARBOXYLESTERASE_B_2"/>
    <property type="match status" value="1"/>
</dbReference>
<dbReference type="InterPro" id="IPR019826">
    <property type="entry name" value="Carboxylesterase_B_AS"/>
</dbReference>
<evidence type="ECO:0000259" key="6">
    <source>
        <dbReference type="Pfam" id="PF00135"/>
    </source>
</evidence>
<evidence type="ECO:0000256" key="3">
    <source>
        <dbReference type="ARBA" id="ARBA00022801"/>
    </source>
</evidence>
<keyword evidence="8" id="KW-1185">Reference proteome</keyword>
<dbReference type="Proteomes" id="UP000678499">
    <property type="component" value="Unassembled WGS sequence"/>
</dbReference>
<keyword evidence="2" id="KW-0719">Serine esterase</keyword>
<reference evidence="7" key="1">
    <citation type="submission" date="2020-11" db="EMBL/GenBank/DDBJ databases">
        <authorList>
            <person name="Tran Van P."/>
        </authorList>
    </citation>
    <scope>NUCLEOTIDE SEQUENCE</scope>
</reference>
<organism evidence="7">
    <name type="scientific">Notodromas monacha</name>
    <dbReference type="NCBI Taxonomy" id="399045"/>
    <lineage>
        <taxon>Eukaryota</taxon>
        <taxon>Metazoa</taxon>
        <taxon>Ecdysozoa</taxon>
        <taxon>Arthropoda</taxon>
        <taxon>Crustacea</taxon>
        <taxon>Oligostraca</taxon>
        <taxon>Ostracoda</taxon>
        <taxon>Podocopa</taxon>
        <taxon>Podocopida</taxon>
        <taxon>Cypridocopina</taxon>
        <taxon>Cypridoidea</taxon>
        <taxon>Cyprididae</taxon>
        <taxon>Notodromas</taxon>
    </lineage>
</organism>
<dbReference type="PANTHER" id="PTHR11559">
    <property type="entry name" value="CARBOXYLESTERASE"/>
    <property type="match status" value="1"/>
</dbReference>
<dbReference type="PROSITE" id="PS00122">
    <property type="entry name" value="CARBOXYLESTERASE_B_1"/>
    <property type="match status" value="1"/>
</dbReference>
<evidence type="ECO:0000256" key="5">
    <source>
        <dbReference type="RuleBase" id="RU361235"/>
    </source>
</evidence>
<dbReference type="EC" id="3.1.1.-" evidence="5"/>
<dbReference type="EMBL" id="OA888961">
    <property type="protein sequence ID" value="CAD7284095.1"/>
    <property type="molecule type" value="Genomic_DNA"/>
</dbReference>
<evidence type="ECO:0000256" key="1">
    <source>
        <dbReference type="ARBA" id="ARBA00005964"/>
    </source>
</evidence>
<keyword evidence="3 5" id="KW-0378">Hydrolase</keyword>
<feature type="non-terminal residue" evidence="7">
    <location>
        <position position="356"/>
    </location>
</feature>
<evidence type="ECO:0000256" key="2">
    <source>
        <dbReference type="ARBA" id="ARBA00022487"/>
    </source>
</evidence>
<evidence type="ECO:0000313" key="8">
    <source>
        <dbReference type="Proteomes" id="UP000678499"/>
    </source>
</evidence>
<feature type="domain" description="Carboxylesterase type B" evidence="6">
    <location>
        <begin position="35"/>
        <end position="354"/>
    </location>
</feature>
<dbReference type="EMBL" id="CAJPEX010006924">
    <property type="protein sequence ID" value="CAG0924247.1"/>
    <property type="molecule type" value="Genomic_DNA"/>
</dbReference>
<accession>A0A7R9BZK8</accession>
<dbReference type="InterPro" id="IPR019819">
    <property type="entry name" value="Carboxylesterase_B_CS"/>
</dbReference>
<dbReference type="SUPFAM" id="SSF53474">
    <property type="entry name" value="alpha/beta-Hydrolases"/>
    <property type="match status" value="1"/>
</dbReference>
<evidence type="ECO:0000256" key="4">
    <source>
        <dbReference type="ARBA" id="ARBA00023180"/>
    </source>
</evidence>
<protein>
    <recommendedName>
        <fullName evidence="5">Carboxylic ester hydrolase</fullName>
        <ecNumber evidence="5">3.1.1.-</ecNumber>
    </recommendedName>
</protein>
<sequence length="356" mass="39593">MTGIENQTGTAEAQSIFTSINFLPNLTSLVFPNLLVHTTEGPVLGKQEWSPENRFYRSFRGIPFAQPPVGKLRFEPPQPVPYWWGVRLATNFNNPCLTYLFWITLGEEDCLYINVFTPGSSELANSEGLVPVIFWVHGGSFYSGSELQRTLYLPGTFIDRGVIFVSFNYRLGPLGFMTTDDAVIPGNYGAKDMVAALYWVQRNIRKFGGDPNKVTLLGQSSGAVSAHALTLSPLTTGLYHAAICMSGSMFSIWGVKPRGKRIATEMAKKLNCPNPEDSNSILKCMRKKSGAEVVKAMKTFFYYGIRYAMPFGIAIDSAAAEPFMPQHPLQRVQQRAAENIPMIFGALPEETKFFQH</sequence>